<dbReference type="Proteomes" id="UP000230233">
    <property type="component" value="Chromosome X"/>
</dbReference>
<proteinExistence type="predicted"/>
<gene>
    <name evidence="1" type="primary">Cnig_chr_X.g23121</name>
    <name evidence="1" type="ORF">B9Z55_023121</name>
</gene>
<protein>
    <submittedName>
        <fullName evidence="1">Uncharacterized protein</fullName>
    </submittedName>
</protein>
<dbReference type="AlphaFoldDB" id="A0A2G5SNV8"/>
<keyword evidence="2" id="KW-1185">Reference proteome</keyword>
<name>A0A2G5SNV8_9PELO</name>
<comment type="caution">
    <text evidence="1">The sequence shown here is derived from an EMBL/GenBank/DDBJ whole genome shotgun (WGS) entry which is preliminary data.</text>
</comment>
<dbReference type="EMBL" id="PDUG01000006">
    <property type="protein sequence ID" value="PIC16551.1"/>
    <property type="molecule type" value="Genomic_DNA"/>
</dbReference>
<evidence type="ECO:0000313" key="1">
    <source>
        <dbReference type="EMBL" id="PIC16551.1"/>
    </source>
</evidence>
<reference evidence="2" key="1">
    <citation type="submission" date="2017-10" db="EMBL/GenBank/DDBJ databases">
        <title>Rapid genome shrinkage in a self-fertile nematode reveals novel sperm competition proteins.</title>
        <authorList>
            <person name="Yin D."/>
            <person name="Schwarz E.M."/>
            <person name="Thomas C.G."/>
            <person name="Felde R.L."/>
            <person name="Korf I.F."/>
            <person name="Cutter A.D."/>
            <person name="Schartner C.M."/>
            <person name="Ralston E.J."/>
            <person name="Meyer B.J."/>
            <person name="Haag E.S."/>
        </authorList>
    </citation>
    <scope>NUCLEOTIDE SEQUENCE [LARGE SCALE GENOMIC DNA]</scope>
    <source>
        <strain evidence="2">JU1422</strain>
    </source>
</reference>
<sequence>MVNLNPVSRTTVSLEQFATWMGLKNLVGWLIGFSIPLNKFAVFFDDLLGKESQSECLERSRQLGPNWTLDPSIMARCFLAGPLCVVEGEEVGEADESVILMFRTPRTPETSQKKCKFFDYC</sequence>
<evidence type="ECO:0000313" key="2">
    <source>
        <dbReference type="Proteomes" id="UP000230233"/>
    </source>
</evidence>
<organism evidence="1 2">
    <name type="scientific">Caenorhabditis nigoni</name>
    <dbReference type="NCBI Taxonomy" id="1611254"/>
    <lineage>
        <taxon>Eukaryota</taxon>
        <taxon>Metazoa</taxon>
        <taxon>Ecdysozoa</taxon>
        <taxon>Nematoda</taxon>
        <taxon>Chromadorea</taxon>
        <taxon>Rhabditida</taxon>
        <taxon>Rhabditina</taxon>
        <taxon>Rhabditomorpha</taxon>
        <taxon>Rhabditoidea</taxon>
        <taxon>Rhabditidae</taxon>
        <taxon>Peloderinae</taxon>
        <taxon>Caenorhabditis</taxon>
    </lineage>
</organism>
<accession>A0A2G5SNV8</accession>